<dbReference type="Pfam" id="PF09335">
    <property type="entry name" value="VTT_dom"/>
    <property type="match status" value="1"/>
</dbReference>
<dbReference type="Proteomes" id="UP000078512">
    <property type="component" value="Unassembled WGS sequence"/>
</dbReference>
<evidence type="ECO:0000256" key="5">
    <source>
        <dbReference type="ARBA" id="ARBA00020673"/>
    </source>
</evidence>
<evidence type="ECO:0000256" key="6">
    <source>
        <dbReference type="ARBA" id="ARBA00022692"/>
    </source>
</evidence>
<evidence type="ECO:0000256" key="3">
    <source>
        <dbReference type="ARBA" id="ARBA00008640"/>
    </source>
</evidence>
<dbReference type="AlphaFoldDB" id="A0A197JX94"/>
<organism evidence="13 14">
    <name type="scientific">Linnemannia elongata AG-77</name>
    <dbReference type="NCBI Taxonomy" id="1314771"/>
    <lineage>
        <taxon>Eukaryota</taxon>
        <taxon>Fungi</taxon>
        <taxon>Fungi incertae sedis</taxon>
        <taxon>Mucoromycota</taxon>
        <taxon>Mortierellomycotina</taxon>
        <taxon>Mortierellomycetes</taxon>
        <taxon>Mortierellales</taxon>
        <taxon>Mortierellaceae</taxon>
        <taxon>Linnemannia</taxon>
    </lineage>
</organism>
<evidence type="ECO:0000256" key="9">
    <source>
        <dbReference type="ARBA" id="ARBA00023136"/>
    </source>
</evidence>
<feature type="domain" description="VTT" evidence="12">
    <location>
        <begin position="93"/>
        <end position="207"/>
    </location>
</feature>
<keyword evidence="8" id="KW-0333">Golgi apparatus</keyword>
<dbReference type="STRING" id="1314771.A0A197JX94"/>
<keyword evidence="14" id="KW-1185">Reference proteome</keyword>
<feature type="region of interest" description="Disordered" evidence="10">
    <location>
        <begin position="259"/>
        <end position="335"/>
    </location>
</feature>
<evidence type="ECO:0000313" key="13">
    <source>
        <dbReference type="EMBL" id="OAQ28894.1"/>
    </source>
</evidence>
<evidence type="ECO:0000256" key="2">
    <source>
        <dbReference type="ARBA" id="ARBA00004653"/>
    </source>
</evidence>
<dbReference type="EMBL" id="KV442045">
    <property type="protein sequence ID" value="OAQ28894.1"/>
    <property type="molecule type" value="Genomic_DNA"/>
</dbReference>
<evidence type="ECO:0000313" key="14">
    <source>
        <dbReference type="Proteomes" id="UP000078512"/>
    </source>
</evidence>
<protein>
    <recommendedName>
        <fullName evidence="4">Golgi apparatus membrane protein TVP38</fullName>
    </recommendedName>
    <alternativeName>
        <fullName evidence="5">Golgi apparatus membrane protein tvp38</fullName>
    </alternativeName>
</protein>
<dbReference type="GO" id="GO:0000022">
    <property type="term" value="P:mitotic spindle elongation"/>
    <property type="evidence" value="ECO:0007669"/>
    <property type="project" value="TreeGrafter"/>
</dbReference>
<proteinExistence type="inferred from homology"/>
<dbReference type="InterPro" id="IPR051076">
    <property type="entry name" value="Golgi_membrane_TVP38/TMEM64"/>
</dbReference>
<sequence length="335" mass="37319">MPQSPQPPPLSQPYRQVKTIRERIEEASTAQKVAFGVGVAIVGAFIVVFFVFERQIFEFLEPAVSYIRTSSAGIAVLSSIMAATCIFPLIGYGVVSMLCGYIYGIPKGFLPAFVGDIVGASICFWLYRFAFHNYINRKLGHNIEFKEMSKAVSKDGLFILFLIRLSSFPFAVLNAYFGAMTLLPYWKFILATTLSTPRLFIPIFIGHNISSLADPTIVGKDRVLKWGMNILGIIIALAVGWYIYRHTVRRIERINAGLAPDESEEEEETVGLGRQQQHQHSSGSNEQTDQDSFDLEEVTPHKYTGVPTGHDTEMDAAQGYSQPGHYASNSSRETK</sequence>
<accession>A0A197JX94</accession>
<comment type="subcellular location">
    <subcellularLocation>
        <location evidence="2">Golgi apparatus membrane</location>
        <topology evidence="2">Multi-pass membrane protein</topology>
    </subcellularLocation>
</comment>
<gene>
    <name evidence="13" type="ORF">K457DRAFT_32741</name>
</gene>
<dbReference type="InterPro" id="IPR032816">
    <property type="entry name" value="VTT_dom"/>
</dbReference>
<evidence type="ECO:0000256" key="7">
    <source>
        <dbReference type="ARBA" id="ARBA00022989"/>
    </source>
</evidence>
<dbReference type="OrthoDB" id="166803at2759"/>
<feature type="transmembrane region" description="Helical" evidence="11">
    <location>
        <begin position="109"/>
        <end position="127"/>
    </location>
</feature>
<feature type="transmembrane region" description="Helical" evidence="11">
    <location>
        <begin position="33"/>
        <end position="52"/>
    </location>
</feature>
<evidence type="ECO:0000256" key="8">
    <source>
        <dbReference type="ARBA" id="ARBA00023034"/>
    </source>
</evidence>
<dbReference type="PANTHER" id="PTHR47549">
    <property type="entry name" value="GOLGI APPARATUS MEMBRANE PROTEIN TVP38-RELATED"/>
    <property type="match status" value="1"/>
</dbReference>
<evidence type="ECO:0000256" key="11">
    <source>
        <dbReference type="SAM" id="Phobius"/>
    </source>
</evidence>
<evidence type="ECO:0000259" key="12">
    <source>
        <dbReference type="Pfam" id="PF09335"/>
    </source>
</evidence>
<evidence type="ECO:0000256" key="10">
    <source>
        <dbReference type="SAM" id="MobiDB-lite"/>
    </source>
</evidence>
<feature type="transmembrane region" description="Helical" evidence="11">
    <location>
        <begin position="156"/>
        <end position="179"/>
    </location>
</feature>
<feature type="transmembrane region" description="Helical" evidence="11">
    <location>
        <begin position="226"/>
        <end position="244"/>
    </location>
</feature>
<keyword evidence="7 11" id="KW-1133">Transmembrane helix</keyword>
<dbReference type="GO" id="GO:0000139">
    <property type="term" value="C:Golgi membrane"/>
    <property type="evidence" value="ECO:0007669"/>
    <property type="project" value="UniProtKB-SubCell"/>
</dbReference>
<keyword evidence="9 11" id="KW-0472">Membrane</keyword>
<feature type="transmembrane region" description="Helical" evidence="11">
    <location>
        <begin position="185"/>
        <end position="205"/>
    </location>
</feature>
<dbReference type="PANTHER" id="PTHR47549:SF1">
    <property type="entry name" value="GOLGI APPARATUS MEMBRANE PROTEIN TVP38"/>
    <property type="match status" value="1"/>
</dbReference>
<feature type="compositionally biased region" description="Acidic residues" evidence="10">
    <location>
        <begin position="288"/>
        <end position="297"/>
    </location>
</feature>
<comment type="function">
    <text evidence="1">Golgi membrane protein involved in vesicular trafficking and spindle migration.</text>
</comment>
<dbReference type="GO" id="GO:0016192">
    <property type="term" value="P:vesicle-mediated transport"/>
    <property type="evidence" value="ECO:0007669"/>
    <property type="project" value="TreeGrafter"/>
</dbReference>
<evidence type="ECO:0000256" key="4">
    <source>
        <dbReference type="ARBA" id="ARBA00013533"/>
    </source>
</evidence>
<comment type="similarity">
    <text evidence="3">Belongs to the TVP38/TMEM64 family.</text>
</comment>
<reference evidence="13 14" key="1">
    <citation type="submission" date="2016-05" db="EMBL/GenBank/DDBJ databases">
        <title>Genome sequencing reveals origins of a unique bacterial endosymbiosis in the earliest lineages of terrestrial Fungi.</title>
        <authorList>
            <consortium name="DOE Joint Genome Institute"/>
            <person name="Uehling J."/>
            <person name="Gryganskyi A."/>
            <person name="Hameed K."/>
            <person name="Tschaplinski T."/>
            <person name="Misztal P."/>
            <person name="Wu S."/>
            <person name="Desiro A."/>
            <person name="Vande Pol N."/>
            <person name="Du Z.-Y."/>
            <person name="Zienkiewicz A."/>
            <person name="Zienkiewicz K."/>
            <person name="Morin E."/>
            <person name="Tisserant E."/>
            <person name="Splivallo R."/>
            <person name="Hainaut M."/>
            <person name="Henrissat B."/>
            <person name="Ohm R."/>
            <person name="Kuo A."/>
            <person name="Yan J."/>
            <person name="Lipzen A."/>
            <person name="Nolan M."/>
            <person name="Labutti K."/>
            <person name="Barry K."/>
            <person name="Goldstein A."/>
            <person name="Labbe J."/>
            <person name="Schadt C."/>
            <person name="Tuskan G."/>
            <person name="Grigoriev I."/>
            <person name="Martin F."/>
            <person name="Vilgalys R."/>
            <person name="Bonito G."/>
        </authorList>
    </citation>
    <scope>NUCLEOTIDE SEQUENCE [LARGE SCALE GENOMIC DNA]</scope>
    <source>
        <strain evidence="13 14">AG-77</strain>
    </source>
</reference>
<evidence type="ECO:0000256" key="1">
    <source>
        <dbReference type="ARBA" id="ARBA00002978"/>
    </source>
</evidence>
<keyword evidence="6 11" id="KW-0812">Transmembrane</keyword>
<name>A0A197JX94_9FUNG</name>
<feature type="transmembrane region" description="Helical" evidence="11">
    <location>
        <begin position="73"/>
        <end position="103"/>
    </location>
</feature>